<dbReference type="PANTHER" id="PTHR46889">
    <property type="entry name" value="TRANSPOSASE INSF FOR INSERTION SEQUENCE IS3B-RELATED"/>
    <property type="match status" value="1"/>
</dbReference>
<evidence type="ECO:0000259" key="1">
    <source>
        <dbReference type="Pfam" id="PF13276"/>
    </source>
</evidence>
<dbReference type="InterPro" id="IPR025948">
    <property type="entry name" value="HTH-like_dom"/>
</dbReference>
<dbReference type="InterPro" id="IPR050900">
    <property type="entry name" value="Transposase_IS3/IS150/IS904"/>
</dbReference>
<feature type="domain" description="HTH-like" evidence="1">
    <location>
        <begin position="13"/>
        <end position="58"/>
    </location>
</feature>
<dbReference type="PANTHER" id="PTHR46889:SF4">
    <property type="entry name" value="TRANSPOSASE INSO FOR INSERTION SEQUENCE ELEMENT IS911B-RELATED"/>
    <property type="match status" value="1"/>
</dbReference>
<dbReference type="KEGG" id="mmob:F6R98_18865"/>
<protein>
    <submittedName>
        <fullName evidence="2">IS3 family transposase</fullName>
    </submittedName>
</protein>
<evidence type="ECO:0000313" key="2">
    <source>
        <dbReference type="EMBL" id="QFY44440.1"/>
    </source>
</evidence>
<name>A0A5Q0BKX6_9GAMM</name>
<sequence>MVAGSNPVVPTKFKKSRGSYGTRRLKIELGKRDIHLSRRRIGRLMRQADLRCKTRRRFKATTNSQHNLPVAANPLGRQFSVQRPNQAYVGDIPIFRRKKAGCT</sequence>
<dbReference type="Proteomes" id="UP000325755">
    <property type="component" value="Chromosome"/>
</dbReference>
<organism evidence="2 3">
    <name type="scientific">Candidatus Methylospira mobilis</name>
    <dbReference type="NCBI Taxonomy" id="1808979"/>
    <lineage>
        <taxon>Bacteria</taxon>
        <taxon>Pseudomonadati</taxon>
        <taxon>Pseudomonadota</taxon>
        <taxon>Gammaproteobacteria</taxon>
        <taxon>Methylococcales</taxon>
        <taxon>Methylococcaceae</taxon>
        <taxon>Candidatus Methylospira</taxon>
    </lineage>
</organism>
<proteinExistence type="predicted"/>
<accession>A0A5Q0BKX6</accession>
<dbReference type="EMBL" id="CP044205">
    <property type="protein sequence ID" value="QFY44440.1"/>
    <property type="molecule type" value="Genomic_DNA"/>
</dbReference>
<dbReference type="InParanoid" id="A0A5Q0BKX6"/>
<reference evidence="2 3" key="1">
    <citation type="submission" date="2019-09" db="EMBL/GenBank/DDBJ databases">
        <title>Ecophysiology of the spiral-shaped methanotroph Methylospira mobilis as revealed by the complete genome sequence.</title>
        <authorList>
            <person name="Oshkin I.Y."/>
            <person name="Dedysh S.N."/>
            <person name="Miroshnikov K."/>
            <person name="Danilova O.V."/>
            <person name="Hakobyan A."/>
            <person name="Liesack W."/>
        </authorList>
    </citation>
    <scope>NUCLEOTIDE SEQUENCE [LARGE SCALE GENOMIC DNA]</scope>
    <source>
        <strain evidence="2 3">Shm1</strain>
    </source>
</reference>
<dbReference type="AlphaFoldDB" id="A0A5Q0BKX6"/>
<dbReference type="Pfam" id="PF13276">
    <property type="entry name" value="HTH_21"/>
    <property type="match status" value="1"/>
</dbReference>
<evidence type="ECO:0000313" key="3">
    <source>
        <dbReference type="Proteomes" id="UP000325755"/>
    </source>
</evidence>
<dbReference type="OrthoDB" id="9813126at2"/>
<gene>
    <name evidence="2" type="ORF">F6R98_18865</name>
</gene>
<keyword evidence="3" id="KW-1185">Reference proteome</keyword>